<feature type="region of interest" description="Disordered" evidence="1">
    <location>
        <begin position="1021"/>
        <end position="1040"/>
    </location>
</feature>
<feature type="compositionally biased region" description="Polar residues" evidence="1">
    <location>
        <begin position="1021"/>
        <end position="1032"/>
    </location>
</feature>
<reference evidence="4" key="1">
    <citation type="submission" date="2022-01" db="EMBL/GenBank/DDBJ databases">
        <authorList>
            <person name="King R."/>
        </authorList>
    </citation>
    <scope>NUCLEOTIDE SEQUENCE</scope>
</reference>
<feature type="region of interest" description="Disordered" evidence="1">
    <location>
        <begin position="226"/>
        <end position="247"/>
    </location>
</feature>
<keyword evidence="3" id="KW-0732">Signal</keyword>
<feature type="compositionally biased region" description="Basic and acidic residues" evidence="1">
    <location>
        <begin position="932"/>
        <end position="947"/>
    </location>
</feature>
<keyword evidence="2" id="KW-0812">Transmembrane</keyword>
<proteinExistence type="predicted"/>
<evidence type="ECO:0000256" key="1">
    <source>
        <dbReference type="SAM" id="MobiDB-lite"/>
    </source>
</evidence>
<feature type="compositionally biased region" description="Polar residues" evidence="1">
    <location>
        <begin position="612"/>
        <end position="629"/>
    </location>
</feature>
<sequence>MRLWIFLLLLAPHCFASKCKTCRGQQCENNSETLLERCTIFSSTVPFANLAHSDNKELLNYGCLELKYSKGSSNEVIQKCVMAENLDTICTKIAEKISYQICNVQIPIEDQDSMKPEVRDLPNPPGLNVDIYTAIIPQEPTKSTDSKSEDSTTPDSNNNQFNGSIGTSTISDSTKSVTYDIWGDSSSNNNGLLVTTQSSLSNPETTVKIYSTEVTIIEENTESENNWIVPGTTPKSTTESWLDNSPDGAEMTTKLISTNEDDLGLQQTETNGFKGPTESSIQNAGSEQTPVASNFDPNGETAVDFSDSHTTKLVSTMIIPGEESTSKTTTTVNYNEDNESSTINAIVDGPNYNIPSTESHSLDDFGDIPSGNVSNEGGASGSDSTSPTEESNPWQDSSTVVEASDSFDVSSQKSPSNSNMPDNESHSLDDLGDIPLENNLTSTIEESDHLQDSSTRGSFDDSTQSILNNSPSTEDYSLDDLGDNSSGNVSNEGGASESDSTSPIDEYNHWQDSSTTGSLDDSTQKNLNPNIPGTESHSLDNLGDIPSENKLNGGEASNPYSSSSIEKPNHWQDSSTTGSLDESTQESPNNSDIPVGTESHLLDDLGDIPLENKSNGGDASYPYSTSPIEESNHWQDYPTTGSLDESTQKSPNNFEIPDTESHPLDDSGNILLENKTNGEESSYPYSTPPIEESNNWQDFSTTGSLDESTQESPNNSDIPVGTESRLLDDLGDNPLENKSNGVESSYPYSTSPIEESNHWQNYSTTDSLDESTQKSSNNSDIPVGTESHLLDDLGDIPLENKSNGEESSYPDSTSSIEESNHWQDSSTTGSLDDSTQKSPNNSDIPVVTESHLLDDLGNIPLENKSNGGESSYPYSTSPIEESNNWQDSSTTGSLDDSTQKNLNPNIPGAQGYPLDDSGDIPLQNTSNGEEASDQHLTTRIDESDHSQDSFSIVDKTTSKDFSAIGSFDDSTVKTTIFTNPDNKGNSIDDLGHIPTENVPTFRFDESYHLQNSSTIAGATKTTDSFDSSTPHSNIPDFEGNFLDDLGDIHLETASNEEASNPYSTVPIEESNHWQGSSVVAEATTRKDLEDSIYNNSTQKSPSSLDNLENIPSQNALNEEEARFPYPTLPIEESNHWQDSLLDDSSARNPNSTPLIEESTLVEATTIEDQFTVGSFDDSTPNSPTFNISGTNDFDSNLTIHWQDSIIIGSFDIVPTIPSGNDDSGVNNLENIPLDDDSKVNITLTTVVFEVTEESAPTVSAASKIHLSSLFYFILLVVFYIRK</sequence>
<feature type="compositionally biased region" description="Polar residues" evidence="1">
    <location>
        <begin position="371"/>
        <end position="422"/>
    </location>
</feature>
<dbReference type="OrthoDB" id="10690772at2759"/>
<feature type="signal peptide" evidence="3">
    <location>
        <begin position="1"/>
        <end position="16"/>
    </location>
</feature>
<organism evidence="4 5">
    <name type="scientific">Ceutorhynchus assimilis</name>
    <name type="common">cabbage seed weevil</name>
    <dbReference type="NCBI Taxonomy" id="467358"/>
    <lineage>
        <taxon>Eukaryota</taxon>
        <taxon>Metazoa</taxon>
        <taxon>Ecdysozoa</taxon>
        <taxon>Arthropoda</taxon>
        <taxon>Hexapoda</taxon>
        <taxon>Insecta</taxon>
        <taxon>Pterygota</taxon>
        <taxon>Neoptera</taxon>
        <taxon>Endopterygota</taxon>
        <taxon>Coleoptera</taxon>
        <taxon>Polyphaga</taxon>
        <taxon>Cucujiformia</taxon>
        <taxon>Curculionidae</taxon>
        <taxon>Ceutorhynchinae</taxon>
        <taxon>Ceutorhynchus</taxon>
    </lineage>
</organism>
<feature type="compositionally biased region" description="Low complexity" evidence="1">
    <location>
        <begin position="824"/>
        <end position="833"/>
    </location>
</feature>
<feature type="compositionally biased region" description="Polar residues" evidence="1">
    <location>
        <begin position="233"/>
        <end position="243"/>
    </location>
</feature>
<keyword evidence="2" id="KW-1133">Transmembrane helix</keyword>
<name>A0A9N9QB77_9CUCU</name>
<feature type="compositionally biased region" description="Polar residues" evidence="1">
    <location>
        <begin position="524"/>
        <end position="536"/>
    </location>
</feature>
<keyword evidence="5" id="KW-1185">Reference proteome</keyword>
<protein>
    <submittedName>
        <fullName evidence="4">Uncharacterized protein</fullName>
    </submittedName>
</protein>
<evidence type="ECO:0000256" key="2">
    <source>
        <dbReference type="SAM" id="Phobius"/>
    </source>
</evidence>
<feature type="compositionally biased region" description="Polar residues" evidence="1">
    <location>
        <begin position="452"/>
        <end position="475"/>
    </location>
</feature>
<feature type="region of interest" description="Disordered" evidence="1">
    <location>
        <begin position="320"/>
        <end position="949"/>
    </location>
</feature>
<feature type="region of interest" description="Disordered" evidence="1">
    <location>
        <begin position="138"/>
        <end position="168"/>
    </location>
</feature>
<feature type="compositionally biased region" description="Polar residues" evidence="1">
    <location>
        <begin position="483"/>
        <end position="503"/>
    </location>
</feature>
<feature type="compositionally biased region" description="Polar residues" evidence="1">
    <location>
        <begin position="736"/>
        <end position="766"/>
    </location>
</feature>
<evidence type="ECO:0000256" key="3">
    <source>
        <dbReference type="SAM" id="SignalP"/>
    </source>
</evidence>
<feature type="region of interest" description="Disordered" evidence="1">
    <location>
        <begin position="1054"/>
        <end position="1079"/>
    </location>
</feature>
<dbReference type="EMBL" id="OU892289">
    <property type="protein sequence ID" value="CAG9763204.1"/>
    <property type="molecule type" value="Genomic_DNA"/>
</dbReference>
<gene>
    <name evidence="4" type="ORF">CEUTPL_LOCUS3874</name>
</gene>
<feature type="compositionally biased region" description="Polar residues" evidence="1">
    <location>
        <begin position="692"/>
        <end position="717"/>
    </location>
</feature>
<evidence type="ECO:0000313" key="5">
    <source>
        <dbReference type="Proteomes" id="UP001152799"/>
    </source>
</evidence>
<feature type="compositionally biased region" description="Polar residues" evidence="1">
    <location>
        <begin position="637"/>
        <end position="653"/>
    </location>
</feature>
<feature type="compositionally biased region" description="Polar residues" evidence="1">
    <location>
        <begin position="558"/>
        <end position="592"/>
    </location>
</feature>
<evidence type="ECO:0000313" key="4">
    <source>
        <dbReference type="EMBL" id="CAG9763204.1"/>
    </source>
</evidence>
<feature type="compositionally biased region" description="Polar residues" evidence="1">
    <location>
        <begin position="1054"/>
        <end position="1063"/>
    </location>
</feature>
<feature type="compositionally biased region" description="Polar residues" evidence="1">
    <location>
        <begin position="805"/>
        <end position="817"/>
    </location>
</feature>
<feature type="compositionally biased region" description="Polar residues" evidence="1">
    <location>
        <begin position="922"/>
        <end position="931"/>
    </location>
</feature>
<keyword evidence="2" id="KW-0472">Membrane</keyword>
<feature type="chain" id="PRO_5040236074" evidence="3">
    <location>
        <begin position="17"/>
        <end position="1282"/>
    </location>
</feature>
<feature type="transmembrane region" description="Helical" evidence="2">
    <location>
        <begin position="1264"/>
        <end position="1280"/>
    </location>
</feature>
<feature type="compositionally biased region" description="Polar residues" evidence="1">
    <location>
        <begin position="863"/>
        <end position="886"/>
    </location>
</feature>
<feature type="compositionally biased region" description="Low complexity" evidence="1">
    <location>
        <begin position="887"/>
        <end position="896"/>
    </location>
</feature>
<accession>A0A9N9QB77</accession>
<feature type="compositionally biased region" description="Polar residues" evidence="1">
    <location>
        <begin position="326"/>
        <end position="344"/>
    </location>
</feature>
<dbReference type="Proteomes" id="UP001152799">
    <property type="component" value="Chromosome 13"/>
</dbReference>
<feature type="compositionally biased region" description="Low complexity" evidence="1">
    <location>
        <begin position="512"/>
        <end position="521"/>
    </location>
</feature>